<reference evidence="2" key="1">
    <citation type="journal article" date="2024" name="Proc. Natl. Acad. Sci. U.S.A.">
        <title>Extraordinary preservation of gene collinearity over three hundred million years revealed in homosporous lycophytes.</title>
        <authorList>
            <person name="Li C."/>
            <person name="Wickell D."/>
            <person name="Kuo L.Y."/>
            <person name="Chen X."/>
            <person name="Nie B."/>
            <person name="Liao X."/>
            <person name="Peng D."/>
            <person name="Ji J."/>
            <person name="Jenkins J."/>
            <person name="Williams M."/>
            <person name="Shu S."/>
            <person name="Plott C."/>
            <person name="Barry K."/>
            <person name="Rajasekar S."/>
            <person name="Grimwood J."/>
            <person name="Han X."/>
            <person name="Sun S."/>
            <person name="Hou Z."/>
            <person name="He W."/>
            <person name="Dai G."/>
            <person name="Sun C."/>
            <person name="Schmutz J."/>
            <person name="Leebens-Mack J.H."/>
            <person name="Li F.W."/>
            <person name="Wang L."/>
        </authorList>
    </citation>
    <scope>NUCLEOTIDE SEQUENCE [LARGE SCALE GENOMIC DNA]</scope>
    <source>
        <strain evidence="2">cv. PW_Plant_1</strain>
    </source>
</reference>
<organism evidence="1 2">
    <name type="scientific">Diphasiastrum complanatum</name>
    <name type="common">Issler's clubmoss</name>
    <name type="synonym">Lycopodium complanatum</name>
    <dbReference type="NCBI Taxonomy" id="34168"/>
    <lineage>
        <taxon>Eukaryota</taxon>
        <taxon>Viridiplantae</taxon>
        <taxon>Streptophyta</taxon>
        <taxon>Embryophyta</taxon>
        <taxon>Tracheophyta</taxon>
        <taxon>Lycopodiopsida</taxon>
        <taxon>Lycopodiales</taxon>
        <taxon>Lycopodiaceae</taxon>
        <taxon>Lycopodioideae</taxon>
        <taxon>Diphasiastrum</taxon>
    </lineage>
</organism>
<dbReference type="EMBL" id="CM055107">
    <property type="protein sequence ID" value="KAJ7526946.1"/>
    <property type="molecule type" value="Genomic_DNA"/>
</dbReference>
<comment type="caution">
    <text evidence="1">The sequence shown here is derived from an EMBL/GenBank/DDBJ whole genome shotgun (WGS) entry which is preliminary data.</text>
</comment>
<evidence type="ECO:0000313" key="1">
    <source>
        <dbReference type="EMBL" id="KAJ7526946.1"/>
    </source>
</evidence>
<protein>
    <submittedName>
        <fullName evidence="1">Uncharacterized protein</fullName>
    </submittedName>
</protein>
<accession>A0ACC2BAY8</accession>
<evidence type="ECO:0000313" key="2">
    <source>
        <dbReference type="Proteomes" id="UP001162992"/>
    </source>
</evidence>
<gene>
    <name evidence="1" type="ORF">O6H91_16G028300</name>
</gene>
<name>A0ACC2BAY8_DIPCM</name>
<keyword evidence="2" id="KW-1185">Reference proteome</keyword>
<proteinExistence type="predicted"/>
<sequence length="120" mass="13360">MSEASAEYAKCECCGLQEECTADYIERVRGVFCRHFICGLCAEAVKEEQCQRKSRAVAASVEDALQSHMAVCLQFNNEVRENPAVHVASSSAAMRQLLSRRSESSPPQVSRSKRCLSTRR</sequence>
<dbReference type="Proteomes" id="UP001162992">
    <property type="component" value="Chromosome 16"/>
</dbReference>